<reference evidence="1 2" key="1">
    <citation type="submission" date="2022-05" db="EMBL/GenBank/DDBJ databases">
        <authorList>
            <consortium name="Genoscope - CEA"/>
            <person name="William W."/>
        </authorList>
    </citation>
    <scope>NUCLEOTIDE SEQUENCE [LARGE SCALE GENOMIC DNA]</scope>
</reference>
<sequence length="178" mass="20734">MPKYKSPEMVWTSQDLSHEWRRFYRQASCILDGLLHDKEENVKVSYLKMWVGDKGQDVFEGFQFAKPEHAAKLAVVVKKYKEYCSLRENHIMAALKFNERRQAEGESFDSFVTDLKILGKDCGYQEEERIVCDAIVFPDELTLEKAVKIGRTHETNLDSLKKLAKDEDPTVNIVEKRQ</sequence>
<dbReference type="Proteomes" id="UP001159405">
    <property type="component" value="Unassembled WGS sequence"/>
</dbReference>
<dbReference type="EMBL" id="CALNXK010000002">
    <property type="protein sequence ID" value="CAH3033690.1"/>
    <property type="molecule type" value="Genomic_DNA"/>
</dbReference>
<protein>
    <submittedName>
        <fullName evidence="1">Uncharacterized protein</fullName>
    </submittedName>
</protein>
<dbReference type="PANTHER" id="PTHR33198:SF20">
    <property type="entry name" value="RETROTRANSPOSON GAG DOMAIN-CONTAINING PROTEIN"/>
    <property type="match status" value="1"/>
</dbReference>
<name>A0ABN8MWS1_9CNID</name>
<dbReference type="PANTHER" id="PTHR33198">
    <property type="entry name" value="ANK_REP_REGION DOMAIN-CONTAINING PROTEIN-RELATED"/>
    <property type="match status" value="1"/>
</dbReference>
<proteinExistence type="predicted"/>
<feature type="non-terminal residue" evidence="1">
    <location>
        <position position="178"/>
    </location>
</feature>
<evidence type="ECO:0000313" key="2">
    <source>
        <dbReference type="Proteomes" id="UP001159405"/>
    </source>
</evidence>
<organism evidence="1 2">
    <name type="scientific">Porites lobata</name>
    <dbReference type="NCBI Taxonomy" id="104759"/>
    <lineage>
        <taxon>Eukaryota</taxon>
        <taxon>Metazoa</taxon>
        <taxon>Cnidaria</taxon>
        <taxon>Anthozoa</taxon>
        <taxon>Hexacorallia</taxon>
        <taxon>Scleractinia</taxon>
        <taxon>Fungiina</taxon>
        <taxon>Poritidae</taxon>
        <taxon>Porites</taxon>
    </lineage>
</organism>
<gene>
    <name evidence="1" type="ORF">PLOB_00016014</name>
</gene>
<comment type="caution">
    <text evidence="1">The sequence shown here is derived from an EMBL/GenBank/DDBJ whole genome shotgun (WGS) entry which is preliminary data.</text>
</comment>
<keyword evidence="2" id="KW-1185">Reference proteome</keyword>
<accession>A0ABN8MWS1</accession>
<evidence type="ECO:0000313" key="1">
    <source>
        <dbReference type="EMBL" id="CAH3033690.1"/>
    </source>
</evidence>